<evidence type="ECO:0000256" key="10">
    <source>
        <dbReference type="ARBA" id="ARBA00049244"/>
    </source>
</evidence>
<dbReference type="SUPFAM" id="SSF48019">
    <property type="entry name" value="post-AAA+ oligomerization domain-like"/>
    <property type="match status" value="1"/>
</dbReference>
<dbReference type="FunFam" id="3.40.50.300:FF:000014">
    <property type="entry name" value="DNA polymerase III subunit gamma/tau"/>
    <property type="match status" value="1"/>
</dbReference>
<sequence>MSYLVYARKYRPRTFSQVVGQQHISRTLLNSIRSGRLAHALIFNGPRGVGKTSMARILAKSLNCLQPDDGEPCGQCDNCRSIDHGSFLDVMEIDAASNRGIDAIKSLIEEVHYAPSTGMVKVYIIDEFHMLTKEAFNAFLKTLEEPPEHTIFVLATTDLHKVNQTILSRCQRHDFRRIAPSEMTQALGDILRQEQVEFEPDALKLIAQNSEGCMRDAESILDRVVSYSGDHIISADVMELLGIAGNDLLISIFTALQQQDLSRILEALQQAGQRGTDMQPLTAQLMQMCRAIYLARIGVEQRDLDSMTRSALQELGSSFDVTQIDIMYSILRECFVEMKHSPFPQYDLEFALFKCTQLAPSVEVDRLLAAMEATPNQHQELPEDPGLPPQPSPATQKKTPEPASHQELTDISRLQQQLVKELAQEQPHVAALLHNSQLRRGDSDESYVLMVPPHQREFFTEEKQQTLQKNLSALVQKPSRLVLRSDATSTSLAAQESQLQEQRSEQLRQQLLQDEMYQDIVRRFQGSLHSFRLLKPGDVGDQA</sequence>
<evidence type="ECO:0000256" key="7">
    <source>
        <dbReference type="ARBA" id="ARBA00022833"/>
    </source>
</evidence>
<dbReference type="CDD" id="cd18137">
    <property type="entry name" value="HLD_clamp_pol_III_gamma_tau"/>
    <property type="match status" value="1"/>
</dbReference>
<dbReference type="InterPro" id="IPR027417">
    <property type="entry name" value="P-loop_NTPase"/>
</dbReference>
<evidence type="ECO:0000256" key="12">
    <source>
        <dbReference type="SAM" id="MobiDB-lite"/>
    </source>
</evidence>
<dbReference type="Gene3D" id="1.20.272.10">
    <property type="match status" value="1"/>
</dbReference>
<dbReference type="Proteomes" id="UP000528322">
    <property type="component" value="Unassembled WGS sequence"/>
</dbReference>
<organism evidence="14 15">
    <name type="scientific">Desulfurispira natronophila</name>
    <dbReference type="NCBI Taxonomy" id="682562"/>
    <lineage>
        <taxon>Bacteria</taxon>
        <taxon>Pseudomonadati</taxon>
        <taxon>Chrysiogenota</taxon>
        <taxon>Chrysiogenia</taxon>
        <taxon>Chrysiogenales</taxon>
        <taxon>Chrysiogenaceae</taxon>
        <taxon>Desulfurispira</taxon>
    </lineage>
</organism>
<gene>
    <name evidence="11" type="primary">dnaX</name>
    <name evidence="14" type="ORF">HNR37_001610</name>
</gene>
<evidence type="ECO:0000256" key="3">
    <source>
        <dbReference type="ARBA" id="ARBA00022695"/>
    </source>
</evidence>
<comment type="similarity">
    <text evidence="1 11">Belongs to the DnaX/STICHEL family.</text>
</comment>
<dbReference type="InterPro" id="IPR008921">
    <property type="entry name" value="DNA_pol3_clamp-load_cplx_C"/>
</dbReference>
<dbReference type="GO" id="GO:0009360">
    <property type="term" value="C:DNA polymerase III complex"/>
    <property type="evidence" value="ECO:0007669"/>
    <property type="project" value="InterPro"/>
</dbReference>
<dbReference type="InterPro" id="IPR022754">
    <property type="entry name" value="DNA_pol_III_gamma-3"/>
</dbReference>
<evidence type="ECO:0000256" key="4">
    <source>
        <dbReference type="ARBA" id="ARBA00022705"/>
    </source>
</evidence>
<dbReference type="SUPFAM" id="SSF52540">
    <property type="entry name" value="P-loop containing nucleoside triphosphate hydrolases"/>
    <property type="match status" value="1"/>
</dbReference>
<dbReference type="InterPro" id="IPR012763">
    <property type="entry name" value="DNA_pol_III_sug/sutau_N"/>
</dbReference>
<comment type="caution">
    <text evidence="14">The sequence shown here is derived from an EMBL/GenBank/DDBJ whole genome shotgun (WGS) entry which is preliminary data.</text>
</comment>
<dbReference type="GO" id="GO:0005524">
    <property type="term" value="F:ATP binding"/>
    <property type="evidence" value="ECO:0007669"/>
    <property type="project" value="UniProtKB-KW"/>
</dbReference>
<dbReference type="FunFam" id="1.10.8.60:FF:000013">
    <property type="entry name" value="DNA polymerase III subunit gamma/tau"/>
    <property type="match status" value="1"/>
</dbReference>
<dbReference type="EMBL" id="JACHID010000009">
    <property type="protein sequence ID" value="MBB5022278.1"/>
    <property type="molecule type" value="Genomic_DNA"/>
</dbReference>
<keyword evidence="8 11" id="KW-0067">ATP-binding</keyword>
<keyword evidence="3 11" id="KW-0548">Nucleotidyltransferase</keyword>
<name>A0A7W8DHG6_9BACT</name>
<dbReference type="Pfam" id="PF13177">
    <property type="entry name" value="DNA_pol3_delta2"/>
    <property type="match status" value="1"/>
</dbReference>
<evidence type="ECO:0000313" key="15">
    <source>
        <dbReference type="Proteomes" id="UP000528322"/>
    </source>
</evidence>
<dbReference type="Pfam" id="PF12169">
    <property type="entry name" value="DNA_pol3_gamma3"/>
    <property type="match status" value="1"/>
</dbReference>
<reference evidence="14 15" key="1">
    <citation type="submission" date="2020-08" db="EMBL/GenBank/DDBJ databases">
        <title>Genomic Encyclopedia of Type Strains, Phase IV (KMG-IV): sequencing the most valuable type-strain genomes for metagenomic binning, comparative biology and taxonomic classification.</title>
        <authorList>
            <person name="Goeker M."/>
        </authorList>
    </citation>
    <scope>NUCLEOTIDE SEQUENCE [LARGE SCALE GENOMIC DNA]</scope>
    <source>
        <strain evidence="14 15">DSM 22071</strain>
    </source>
</reference>
<proteinExistence type="inferred from homology"/>
<keyword evidence="2 11" id="KW-0808">Transferase</keyword>
<comment type="catalytic activity">
    <reaction evidence="10 11">
        <text>DNA(n) + a 2'-deoxyribonucleoside 5'-triphosphate = DNA(n+1) + diphosphate</text>
        <dbReference type="Rhea" id="RHEA:22508"/>
        <dbReference type="Rhea" id="RHEA-COMP:17339"/>
        <dbReference type="Rhea" id="RHEA-COMP:17340"/>
        <dbReference type="ChEBI" id="CHEBI:33019"/>
        <dbReference type="ChEBI" id="CHEBI:61560"/>
        <dbReference type="ChEBI" id="CHEBI:173112"/>
        <dbReference type="EC" id="2.7.7.7"/>
    </reaction>
</comment>
<dbReference type="InterPro" id="IPR050238">
    <property type="entry name" value="DNA_Rep/Repair_Clamp_Loader"/>
</dbReference>
<evidence type="ECO:0000256" key="5">
    <source>
        <dbReference type="ARBA" id="ARBA00022723"/>
    </source>
</evidence>
<dbReference type="NCBIfam" id="TIGR02397">
    <property type="entry name" value="dnaX_nterm"/>
    <property type="match status" value="1"/>
</dbReference>
<evidence type="ECO:0000256" key="9">
    <source>
        <dbReference type="ARBA" id="ARBA00022932"/>
    </source>
</evidence>
<dbReference type="Gene3D" id="3.30.300.150">
    <property type="entry name" value="DNA polymerase III, tau subunit, domain V"/>
    <property type="match status" value="1"/>
</dbReference>
<accession>A0A7W8DHG6</accession>
<dbReference type="PRINTS" id="PR00300">
    <property type="entry name" value="CLPPROTEASEA"/>
</dbReference>
<dbReference type="PANTHER" id="PTHR11669">
    <property type="entry name" value="REPLICATION FACTOR C / DNA POLYMERASE III GAMMA-TAU SUBUNIT"/>
    <property type="match status" value="1"/>
</dbReference>
<dbReference type="Gene3D" id="3.40.50.300">
    <property type="entry name" value="P-loop containing nucleotide triphosphate hydrolases"/>
    <property type="match status" value="1"/>
</dbReference>
<dbReference type="InterPro" id="IPR045085">
    <property type="entry name" value="HLD_clamp_pol_III_gamma_tau"/>
</dbReference>
<protein>
    <recommendedName>
        <fullName evidence="11">DNA polymerase III subunit gamma/tau</fullName>
        <ecNumber evidence="11">2.7.7.7</ecNumber>
    </recommendedName>
</protein>
<keyword evidence="9 11" id="KW-0239">DNA-directed DNA polymerase</keyword>
<evidence type="ECO:0000256" key="1">
    <source>
        <dbReference type="ARBA" id="ARBA00006360"/>
    </source>
</evidence>
<keyword evidence="15" id="KW-1185">Reference proteome</keyword>
<dbReference type="InterPro" id="IPR001270">
    <property type="entry name" value="ClpA/B"/>
</dbReference>
<keyword evidence="7" id="KW-0862">Zinc</keyword>
<keyword evidence="4 11" id="KW-0235">DNA replication</keyword>
<comment type="subunit">
    <text evidence="11">DNA polymerase III contains a core (composed of alpha, epsilon and theta chains) that associates with a tau subunit. This core dimerizes to form the POLIII' complex. PolIII' associates with the gamma complex (composed of gamma, delta, delta', psi and chi chains) and with the beta chain to form the complete DNA polymerase III complex.</text>
</comment>
<dbReference type="GO" id="GO:0046872">
    <property type="term" value="F:metal ion binding"/>
    <property type="evidence" value="ECO:0007669"/>
    <property type="project" value="UniProtKB-KW"/>
</dbReference>
<evidence type="ECO:0000256" key="2">
    <source>
        <dbReference type="ARBA" id="ARBA00022679"/>
    </source>
</evidence>
<dbReference type="RefSeq" id="WP_183732498.1">
    <property type="nucleotide sequence ID" value="NZ_JACHID010000009.1"/>
</dbReference>
<dbReference type="AlphaFoldDB" id="A0A7W8DHG6"/>
<dbReference type="SMART" id="SM00382">
    <property type="entry name" value="AAA"/>
    <property type="match status" value="1"/>
</dbReference>
<evidence type="ECO:0000259" key="13">
    <source>
        <dbReference type="SMART" id="SM00382"/>
    </source>
</evidence>
<feature type="region of interest" description="Disordered" evidence="12">
    <location>
        <begin position="377"/>
        <end position="408"/>
    </location>
</feature>
<dbReference type="Pfam" id="PF22608">
    <property type="entry name" value="DNAX_ATPase_lid"/>
    <property type="match status" value="1"/>
</dbReference>
<dbReference type="PANTHER" id="PTHR11669:SF0">
    <property type="entry name" value="PROTEIN STICHEL-LIKE 2"/>
    <property type="match status" value="1"/>
</dbReference>
<evidence type="ECO:0000313" key="14">
    <source>
        <dbReference type="EMBL" id="MBB5022278.1"/>
    </source>
</evidence>
<dbReference type="Gene3D" id="1.10.8.60">
    <property type="match status" value="1"/>
</dbReference>
<keyword evidence="6 11" id="KW-0547">Nucleotide-binding</keyword>
<dbReference type="CDD" id="cd00009">
    <property type="entry name" value="AAA"/>
    <property type="match status" value="1"/>
</dbReference>
<dbReference type="NCBIfam" id="NF004046">
    <property type="entry name" value="PRK05563.1"/>
    <property type="match status" value="1"/>
</dbReference>
<feature type="domain" description="AAA+ ATPase" evidence="13">
    <location>
        <begin position="37"/>
        <end position="179"/>
    </location>
</feature>
<dbReference type="GO" id="GO:0006261">
    <property type="term" value="P:DNA-templated DNA replication"/>
    <property type="evidence" value="ECO:0007669"/>
    <property type="project" value="TreeGrafter"/>
</dbReference>
<dbReference type="EC" id="2.7.7.7" evidence="11"/>
<evidence type="ECO:0000256" key="11">
    <source>
        <dbReference type="RuleBase" id="RU364063"/>
    </source>
</evidence>
<keyword evidence="5" id="KW-0479">Metal-binding</keyword>
<comment type="function">
    <text evidence="11">DNA polymerase III is a complex, multichain enzyme responsible for most of the replicative synthesis in bacteria. This DNA polymerase also exhibits 3' to 5' exonuclease activity.</text>
</comment>
<evidence type="ECO:0000256" key="8">
    <source>
        <dbReference type="ARBA" id="ARBA00022840"/>
    </source>
</evidence>
<dbReference type="GO" id="GO:0003887">
    <property type="term" value="F:DNA-directed DNA polymerase activity"/>
    <property type="evidence" value="ECO:0007669"/>
    <property type="project" value="UniProtKB-KW"/>
</dbReference>
<dbReference type="InterPro" id="IPR003593">
    <property type="entry name" value="AAA+_ATPase"/>
</dbReference>
<dbReference type="InterPro" id="IPR038249">
    <property type="entry name" value="PolIII_tau_V_sf"/>
</dbReference>
<dbReference type="GO" id="GO:0003677">
    <property type="term" value="F:DNA binding"/>
    <property type="evidence" value="ECO:0007669"/>
    <property type="project" value="InterPro"/>
</dbReference>
<evidence type="ECO:0000256" key="6">
    <source>
        <dbReference type="ARBA" id="ARBA00022741"/>
    </source>
</evidence>